<dbReference type="RefSeq" id="WP_218563084.1">
    <property type="nucleotide sequence ID" value="NZ_CP076643.1"/>
</dbReference>
<dbReference type="GO" id="GO:0006935">
    <property type="term" value="P:chemotaxis"/>
    <property type="evidence" value="ECO:0007669"/>
    <property type="project" value="UniProtKB-ARBA"/>
</dbReference>
<dbReference type="Pfam" id="PF00015">
    <property type="entry name" value="MCPsignal"/>
    <property type="match status" value="1"/>
</dbReference>
<gene>
    <name evidence="10" type="ORF">KNV97_10770</name>
</gene>
<dbReference type="GO" id="GO:0016020">
    <property type="term" value="C:membrane"/>
    <property type="evidence" value="ECO:0007669"/>
    <property type="project" value="UniProtKB-SubCell"/>
</dbReference>
<feature type="transmembrane region" description="Helical" evidence="7">
    <location>
        <begin position="325"/>
        <end position="345"/>
    </location>
</feature>
<evidence type="ECO:0000259" key="9">
    <source>
        <dbReference type="PROSITE" id="PS50885"/>
    </source>
</evidence>
<evidence type="ECO:0000313" key="10">
    <source>
        <dbReference type="EMBL" id="QXO18711.1"/>
    </source>
</evidence>
<keyword evidence="7" id="KW-0812">Transmembrane</keyword>
<dbReference type="InterPro" id="IPR003660">
    <property type="entry name" value="HAMP_dom"/>
</dbReference>
<evidence type="ECO:0000256" key="3">
    <source>
        <dbReference type="ARBA" id="ARBA00029447"/>
    </source>
</evidence>
<dbReference type="PROSITE" id="PS50111">
    <property type="entry name" value="CHEMOTAXIS_TRANSDUC_2"/>
    <property type="match status" value="1"/>
</dbReference>
<evidence type="ECO:0000259" key="8">
    <source>
        <dbReference type="PROSITE" id="PS50111"/>
    </source>
</evidence>
<proteinExistence type="inferred from homology"/>
<dbReference type="PANTHER" id="PTHR32089:SF120">
    <property type="entry name" value="METHYL-ACCEPTING CHEMOTAXIS PROTEIN TLPQ"/>
    <property type="match status" value="1"/>
</dbReference>
<evidence type="ECO:0000256" key="5">
    <source>
        <dbReference type="SAM" id="Coils"/>
    </source>
</evidence>
<organism evidence="10 11">
    <name type="scientific">Vibrio ostreae</name>
    <dbReference type="NCBI Taxonomy" id="2841925"/>
    <lineage>
        <taxon>Bacteria</taxon>
        <taxon>Pseudomonadati</taxon>
        <taxon>Pseudomonadota</taxon>
        <taxon>Gammaproteobacteria</taxon>
        <taxon>Vibrionales</taxon>
        <taxon>Vibrionaceae</taxon>
        <taxon>Vibrio</taxon>
    </lineage>
</organism>
<accession>A0A975UCU0</accession>
<keyword evidence="11" id="KW-1185">Reference proteome</keyword>
<feature type="region of interest" description="Disordered" evidence="6">
    <location>
        <begin position="623"/>
        <end position="644"/>
    </location>
</feature>
<dbReference type="GO" id="GO:0007165">
    <property type="term" value="P:signal transduction"/>
    <property type="evidence" value="ECO:0007669"/>
    <property type="project" value="UniProtKB-KW"/>
</dbReference>
<comment type="subcellular location">
    <subcellularLocation>
        <location evidence="1">Membrane</location>
    </subcellularLocation>
</comment>
<dbReference type="SMART" id="SM00283">
    <property type="entry name" value="MA"/>
    <property type="match status" value="1"/>
</dbReference>
<dbReference type="FunFam" id="1.10.287.950:FF:000001">
    <property type="entry name" value="Methyl-accepting chemotaxis sensory transducer"/>
    <property type="match status" value="1"/>
</dbReference>
<evidence type="ECO:0000256" key="4">
    <source>
        <dbReference type="PROSITE-ProRule" id="PRU00284"/>
    </source>
</evidence>
<dbReference type="InterPro" id="IPR004089">
    <property type="entry name" value="MCPsignal_dom"/>
</dbReference>
<evidence type="ECO:0000256" key="7">
    <source>
        <dbReference type="SAM" id="Phobius"/>
    </source>
</evidence>
<dbReference type="KEGG" id="vos:KNV97_10770"/>
<keyword evidence="7" id="KW-1133">Transmembrane helix</keyword>
<dbReference type="Proteomes" id="UP000694232">
    <property type="component" value="Chromosome 1"/>
</dbReference>
<feature type="transmembrane region" description="Helical" evidence="7">
    <location>
        <begin position="12"/>
        <end position="33"/>
    </location>
</feature>
<evidence type="ECO:0000256" key="2">
    <source>
        <dbReference type="ARBA" id="ARBA00023224"/>
    </source>
</evidence>
<evidence type="ECO:0000256" key="6">
    <source>
        <dbReference type="SAM" id="MobiDB-lite"/>
    </source>
</evidence>
<sequence>MTQPTQQGKVLSLIQTLTAIFMTITLLVIILSVTSIKGIGRVGDQFNHLSQQALPLAMNNAALTQNILEQVKFLGYGTRAASAEELGKTQQQIADLAQQAQKILLEMDGFSTQFNDLVDKQKQQALVQNIKQLKQLSGAILQAQDQQLQQQKTIAEQATGFRYGMSSMGPEMSRIASFLAVDNPSSMDAANRFTASASSMESTFLMLMMQDDLTQANSQYKELKNRIAGLELAFDDFKEWHPDVTEFASLTAPYAMVQDGFKKGGILDQILQKLHTSQQQNQDFSQAAVVAQKIISQLNSMSSDARILIADQKQEVQATIQNVRWTQIIGGAILVMMIVLAWFGLRRWVNLGMNNISAQLTAMTAHDFSHQAGLSGPQEFHHIAAQLNQVIDSTRDSLATVTRNCETLYQTAELSHDAASESDKSLAAQNQSLINMVTTINQLEASIREIASVTNDSYTDAVSAAEHASHGVAVVDQNRTRLQSLESTLNINETAMHELNIHVSKIREMVDVISGIADSTNLLALNAAIEAARAGEQGRGFAVVADEVRKLASDTSTQTGNIRAMMTELVQAASRSRRSVEDSRVEMVDALSSSEAVKTTFTDIAQAVSHIRARVEQISVATEEQERATADVSQSISQISDQGTHTKQQLEAMLESSQQVADIAGHQQTMLHKYTLTS</sequence>
<keyword evidence="7" id="KW-0472">Membrane</keyword>
<feature type="coiled-coil region" evidence="5">
    <location>
        <begin position="206"/>
        <end position="233"/>
    </location>
</feature>
<protein>
    <submittedName>
        <fullName evidence="10">Methyl-accepting chemotaxis protein</fullName>
    </submittedName>
</protein>
<dbReference type="PROSITE" id="PS50885">
    <property type="entry name" value="HAMP"/>
    <property type="match status" value="1"/>
</dbReference>
<feature type="domain" description="HAMP" evidence="9">
    <location>
        <begin position="347"/>
        <end position="399"/>
    </location>
</feature>
<dbReference type="PANTHER" id="PTHR32089">
    <property type="entry name" value="METHYL-ACCEPTING CHEMOTAXIS PROTEIN MCPB"/>
    <property type="match status" value="1"/>
</dbReference>
<reference evidence="10" key="1">
    <citation type="submission" date="2021-06" db="EMBL/GenBank/DDBJ databases">
        <title>Vibrio nov. sp., novel gut bacterium isolated from Yellow Sea oyster.</title>
        <authorList>
            <person name="Muhammad N."/>
            <person name="Nguyen T.H."/>
            <person name="Lee Y.-J."/>
            <person name="Ko J."/>
            <person name="Kim S.-G."/>
        </authorList>
    </citation>
    <scope>NUCLEOTIDE SEQUENCE</scope>
    <source>
        <strain evidence="10">OG9-811</strain>
    </source>
</reference>
<comment type="similarity">
    <text evidence="3">Belongs to the methyl-accepting chemotaxis (MCP) protein family.</text>
</comment>
<dbReference type="AlphaFoldDB" id="A0A975UCU0"/>
<evidence type="ECO:0000256" key="1">
    <source>
        <dbReference type="ARBA" id="ARBA00004370"/>
    </source>
</evidence>
<name>A0A975UCU0_9VIBR</name>
<evidence type="ECO:0000313" key="11">
    <source>
        <dbReference type="Proteomes" id="UP000694232"/>
    </source>
</evidence>
<keyword evidence="5" id="KW-0175">Coiled coil</keyword>
<dbReference type="EMBL" id="CP076643">
    <property type="protein sequence ID" value="QXO18711.1"/>
    <property type="molecule type" value="Genomic_DNA"/>
</dbReference>
<keyword evidence="2 4" id="KW-0807">Transducer</keyword>
<feature type="domain" description="Methyl-accepting transducer" evidence="8">
    <location>
        <begin position="404"/>
        <end position="640"/>
    </location>
</feature>